<dbReference type="EMBL" id="OIVN01004894">
    <property type="protein sequence ID" value="SPD19870.1"/>
    <property type="molecule type" value="Genomic_DNA"/>
</dbReference>
<sequence length="779" mass="86305">MDNKKNPWPMLYVFFICLSLNNHLSLGADTISVNQSLSGDQTIVSKGGNFELGFFKPGNSSLSKYYIGMWYKKVSLRTIVWVANRDKPVSDKSSSVLRISEDGNLVLLNETQLPVWSTNLSFTSSGPVQAVLQDDGNLVLKDGSNSSKPFWQSFDNPAHTWLPGAKIAYNNKTKQSQRLISWKNSENPAPGLFSLELDVNSSSYISLWNNSKQYWTSGSWNGLIFSWVPEMRYNYIYNFSYEKNENESYFTYSLYDPSIISRFVMGVSGQIQQLTWLEPTKQWNLFWAQPRSQCEVYAYCGAYGICNQQSLPFCNCLKGFQPTSDNSWNLSDYSGGCKRKTSLQCGNASLANGKRDKFLEMPNMKVPLQAQSVAGCSIWIGDLLNLRQLTSDDSSGGTLYLKLAASELPSSRNNKAITAGVIAGSVAGITVLVGLIAFFVFRRRKGGIGTAKAVEGSLVAFGYRDLQNATKNFSDKLGGGGFGSVFKGTLPDSTVIAVKKLEGLSQGEKQFRTEVSTIGTIQHVNLVRLRGFCSEGIRKLLVYDYMPNGSLDSHLFHEKKTGVLDWKTRYQIILGTARGLVYLHEKCRDCIIHCDIKPENILLDAELCPKVADFGLAKLMGREFSRVLTTNESYGMMLFELVSGRRNSEQSADGKTSFFPTWAASLIAQGGDVLSLVDPRLEGNADVEEVTRICRLACWCIQDDETHRPPMGQVVQILEGVLDVNLAPVPRSLQVFVDNQEHIVFFTESSSSQSSQVPSNNSNVSSQSKSSISSTSSKS</sequence>
<evidence type="ECO:0000256" key="8">
    <source>
        <dbReference type="ARBA" id="ARBA00022840"/>
    </source>
</evidence>
<evidence type="ECO:0000256" key="16">
    <source>
        <dbReference type="SAM" id="Phobius"/>
    </source>
</evidence>
<dbReference type="GO" id="GO:0004674">
    <property type="term" value="F:protein serine/threonine kinase activity"/>
    <property type="evidence" value="ECO:0007669"/>
    <property type="project" value="UniProtKB-KW"/>
</dbReference>
<evidence type="ECO:0000256" key="14">
    <source>
        <dbReference type="PROSITE-ProRule" id="PRU10141"/>
    </source>
</evidence>
<evidence type="ECO:0000256" key="12">
    <source>
        <dbReference type="ARBA" id="ARBA00023180"/>
    </source>
</evidence>
<comment type="catalytic activity">
    <reaction evidence="13">
        <text>L-threonyl-[protein] + ATP = O-phospho-L-threonyl-[protein] + ADP + H(+)</text>
        <dbReference type="Rhea" id="RHEA:46608"/>
        <dbReference type="Rhea" id="RHEA-COMP:11060"/>
        <dbReference type="Rhea" id="RHEA-COMP:11605"/>
        <dbReference type="ChEBI" id="CHEBI:15378"/>
        <dbReference type="ChEBI" id="CHEBI:30013"/>
        <dbReference type="ChEBI" id="CHEBI:30616"/>
        <dbReference type="ChEBI" id="CHEBI:61977"/>
        <dbReference type="ChEBI" id="CHEBI:456216"/>
        <dbReference type="EC" id="2.7.11.1"/>
    </reaction>
</comment>
<keyword evidence="7 13" id="KW-0418">Kinase</keyword>
<evidence type="ECO:0000256" key="4">
    <source>
        <dbReference type="ARBA" id="ARBA00022692"/>
    </source>
</evidence>
<accession>A0A2N9I733</accession>
<dbReference type="AlphaFoldDB" id="A0A2N9I733"/>
<dbReference type="SUPFAM" id="SSF51110">
    <property type="entry name" value="alpha-D-mannose-specific plant lectins"/>
    <property type="match status" value="1"/>
</dbReference>
<evidence type="ECO:0000256" key="7">
    <source>
        <dbReference type="ARBA" id="ARBA00022777"/>
    </source>
</evidence>
<dbReference type="PROSITE" id="PS50011">
    <property type="entry name" value="PROTEIN_KINASE_DOM"/>
    <property type="match status" value="1"/>
</dbReference>
<dbReference type="PIRSF" id="PIRSF000641">
    <property type="entry name" value="SRK"/>
    <property type="match status" value="1"/>
</dbReference>
<protein>
    <recommendedName>
        <fullName evidence="13">Receptor-like serine/threonine-protein kinase</fullName>
        <ecNumber evidence="13">2.7.11.1</ecNumber>
    </recommendedName>
</protein>
<dbReference type="InterPro" id="IPR001480">
    <property type="entry name" value="Bulb-type_lectin_dom"/>
</dbReference>
<dbReference type="Pfam" id="PF00069">
    <property type="entry name" value="Pkinase"/>
    <property type="match status" value="1"/>
</dbReference>
<evidence type="ECO:0000256" key="6">
    <source>
        <dbReference type="ARBA" id="ARBA00022741"/>
    </source>
</evidence>
<gene>
    <name evidence="20" type="ORF">FSB_LOCUS47752</name>
</gene>
<dbReference type="GO" id="GO:0048544">
    <property type="term" value="P:recognition of pollen"/>
    <property type="evidence" value="ECO:0007669"/>
    <property type="project" value="InterPro"/>
</dbReference>
<evidence type="ECO:0000256" key="9">
    <source>
        <dbReference type="ARBA" id="ARBA00022989"/>
    </source>
</evidence>
<reference evidence="20" key="1">
    <citation type="submission" date="2018-02" db="EMBL/GenBank/DDBJ databases">
        <authorList>
            <person name="Cohen D.B."/>
            <person name="Kent A.D."/>
        </authorList>
    </citation>
    <scope>NUCLEOTIDE SEQUENCE</scope>
</reference>
<keyword evidence="9 16" id="KW-1133">Transmembrane helix</keyword>
<dbReference type="PROSITE" id="PS00108">
    <property type="entry name" value="PROTEIN_KINASE_ST"/>
    <property type="match status" value="1"/>
</dbReference>
<dbReference type="FunFam" id="2.90.10.10:FF:000002">
    <property type="entry name" value="Serine/threonine-protein kinase"/>
    <property type="match status" value="1"/>
</dbReference>
<proteinExistence type="inferred from homology"/>
<dbReference type="InterPro" id="IPR024171">
    <property type="entry name" value="SRK-like_kinase"/>
</dbReference>
<evidence type="ECO:0000259" key="19">
    <source>
        <dbReference type="PROSITE" id="PS50927"/>
    </source>
</evidence>
<evidence type="ECO:0000256" key="15">
    <source>
        <dbReference type="SAM" id="MobiDB-lite"/>
    </source>
</evidence>
<feature type="chain" id="PRO_5014919003" description="Receptor-like serine/threonine-protein kinase" evidence="17">
    <location>
        <begin position="28"/>
        <end position="779"/>
    </location>
</feature>
<keyword evidence="8 13" id="KW-0067">ATP-binding</keyword>
<evidence type="ECO:0000313" key="20">
    <source>
        <dbReference type="EMBL" id="SPD19870.1"/>
    </source>
</evidence>
<dbReference type="EC" id="2.7.11.1" evidence="13"/>
<dbReference type="GO" id="GO:0005524">
    <property type="term" value="F:ATP binding"/>
    <property type="evidence" value="ECO:0007669"/>
    <property type="project" value="UniProtKB-UniRule"/>
</dbReference>
<dbReference type="Pfam" id="PF01453">
    <property type="entry name" value="B_lectin"/>
    <property type="match status" value="1"/>
</dbReference>
<evidence type="ECO:0000256" key="13">
    <source>
        <dbReference type="PIRNR" id="PIRNR000641"/>
    </source>
</evidence>
<dbReference type="FunFam" id="3.30.200.20:FF:000250">
    <property type="entry name" value="Serine/threonine-protein kinase"/>
    <property type="match status" value="1"/>
</dbReference>
<dbReference type="Gene3D" id="1.10.510.10">
    <property type="entry name" value="Transferase(Phosphotransferase) domain 1"/>
    <property type="match status" value="2"/>
</dbReference>
<keyword evidence="10 16" id="KW-0472">Membrane</keyword>
<dbReference type="Pfam" id="PF00954">
    <property type="entry name" value="S_locus_glycop"/>
    <property type="match status" value="1"/>
</dbReference>
<dbReference type="InterPro" id="IPR000719">
    <property type="entry name" value="Prot_kinase_dom"/>
</dbReference>
<dbReference type="FunFam" id="1.10.510.10:FF:001424">
    <property type="entry name" value="Protein kinase superfamily protein"/>
    <property type="match status" value="1"/>
</dbReference>
<feature type="domain" description="Bulb-type lectin" evidence="19">
    <location>
        <begin position="28"/>
        <end position="153"/>
    </location>
</feature>
<evidence type="ECO:0000256" key="3">
    <source>
        <dbReference type="ARBA" id="ARBA00022679"/>
    </source>
</evidence>
<comment type="catalytic activity">
    <reaction evidence="13">
        <text>L-seryl-[protein] + ATP = O-phospho-L-seryl-[protein] + ADP + H(+)</text>
        <dbReference type="Rhea" id="RHEA:17989"/>
        <dbReference type="Rhea" id="RHEA-COMP:9863"/>
        <dbReference type="Rhea" id="RHEA-COMP:11604"/>
        <dbReference type="ChEBI" id="CHEBI:15378"/>
        <dbReference type="ChEBI" id="CHEBI:29999"/>
        <dbReference type="ChEBI" id="CHEBI:30616"/>
        <dbReference type="ChEBI" id="CHEBI:83421"/>
        <dbReference type="ChEBI" id="CHEBI:456216"/>
        <dbReference type="EC" id="2.7.11.1"/>
    </reaction>
</comment>
<feature type="signal peptide" evidence="17">
    <location>
        <begin position="1"/>
        <end position="27"/>
    </location>
</feature>
<evidence type="ECO:0000256" key="10">
    <source>
        <dbReference type="ARBA" id="ARBA00023136"/>
    </source>
</evidence>
<dbReference type="InterPro" id="IPR011009">
    <property type="entry name" value="Kinase-like_dom_sf"/>
</dbReference>
<dbReference type="GO" id="GO:0016020">
    <property type="term" value="C:membrane"/>
    <property type="evidence" value="ECO:0007669"/>
    <property type="project" value="UniProtKB-SubCell"/>
</dbReference>
<dbReference type="SUPFAM" id="SSF56112">
    <property type="entry name" value="Protein kinase-like (PK-like)"/>
    <property type="match status" value="1"/>
</dbReference>
<feature type="domain" description="Protein kinase" evidence="18">
    <location>
        <begin position="471"/>
        <end position="745"/>
    </location>
</feature>
<organism evidence="20">
    <name type="scientific">Fagus sylvatica</name>
    <name type="common">Beechnut</name>
    <dbReference type="NCBI Taxonomy" id="28930"/>
    <lineage>
        <taxon>Eukaryota</taxon>
        <taxon>Viridiplantae</taxon>
        <taxon>Streptophyta</taxon>
        <taxon>Embryophyta</taxon>
        <taxon>Tracheophyta</taxon>
        <taxon>Spermatophyta</taxon>
        <taxon>Magnoliopsida</taxon>
        <taxon>eudicotyledons</taxon>
        <taxon>Gunneridae</taxon>
        <taxon>Pentapetalae</taxon>
        <taxon>rosids</taxon>
        <taxon>fabids</taxon>
        <taxon>Fagales</taxon>
        <taxon>Fagaceae</taxon>
        <taxon>Fagus</taxon>
    </lineage>
</organism>
<keyword evidence="3 13" id="KW-0808">Transferase</keyword>
<feature type="region of interest" description="Disordered" evidence="15">
    <location>
        <begin position="749"/>
        <end position="779"/>
    </location>
</feature>
<dbReference type="Gene3D" id="3.30.200.20">
    <property type="entry name" value="Phosphorylase Kinase, domain 1"/>
    <property type="match status" value="1"/>
</dbReference>
<keyword evidence="4 16" id="KW-0812">Transmembrane</keyword>
<comment type="subcellular location">
    <subcellularLocation>
        <location evidence="1">Membrane</location>
        <topology evidence="1">Single-pass membrane protein</topology>
    </subcellularLocation>
</comment>
<dbReference type="CDD" id="cd00028">
    <property type="entry name" value="B_lectin"/>
    <property type="match status" value="1"/>
</dbReference>
<evidence type="ECO:0000256" key="11">
    <source>
        <dbReference type="ARBA" id="ARBA00023157"/>
    </source>
</evidence>
<keyword evidence="2 13" id="KW-0723">Serine/threonine-protein kinase</keyword>
<dbReference type="InterPro" id="IPR017441">
    <property type="entry name" value="Protein_kinase_ATP_BS"/>
</dbReference>
<evidence type="ECO:0000256" key="1">
    <source>
        <dbReference type="ARBA" id="ARBA00004167"/>
    </source>
</evidence>
<dbReference type="InterPro" id="IPR000858">
    <property type="entry name" value="S_locus_glycoprot_dom"/>
</dbReference>
<dbReference type="InterPro" id="IPR036426">
    <property type="entry name" value="Bulb-type_lectin_dom_sf"/>
</dbReference>
<evidence type="ECO:0000256" key="2">
    <source>
        <dbReference type="ARBA" id="ARBA00022527"/>
    </source>
</evidence>
<dbReference type="CDD" id="cd12087">
    <property type="entry name" value="TM_EGFR-like"/>
    <property type="match status" value="1"/>
</dbReference>
<keyword evidence="5 17" id="KW-0732">Signal</keyword>
<dbReference type="PROSITE" id="PS00107">
    <property type="entry name" value="PROTEIN_KINASE_ATP"/>
    <property type="match status" value="1"/>
</dbReference>
<dbReference type="SMART" id="SM00220">
    <property type="entry name" value="S_TKc"/>
    <property type="match status" value="1"/>
</dbReference>
<feature type="transmembrane region" description="Helical" evidence="16">
    <location>
        <begin position="416"/>
        <end position="441"/>
    </location>
</feature>
<dbReference type="PANTHER" id="PTHR47974:SF19">
    <property type="entry name" value="RECEPTOR-LIKE SERINE_THREONINE-PROTEIN KINASE"/>
    <property type="match status" value="1"/>
</dbReference>
<dbReference type="PROSITE" id="PS50927">
    <property type="entry name" value="BULB_LECTIN"/>
    <property type="match status" value="1"/>
</dbReference>
<evidence type="ECO:0000256" key="17">
    <source>
        <dbReference type="SAM" id="SignalP"/>
    </source>
</evidence>
<dbReference type="SMART" id="SM00108">
    <property type="entry name" value="B_lectin"/>
    <property type="match status" value="1"/>
</dbReference>
<evidence type="ECO:0000259" key="18">
    <source>
        <dbReference type="PROSITE" id="PS50011"/>
    </source>
</evidence>
<comment type="similarity">
    <text evidence="13">Belongs to the protein kinase superfamily. Ser/Thr protein kinase family.</text>
</comment>
<dbReference type="InterPro" id="IPR008271">
    <property type="entry name" value="Ser/Thr_kinase_AS"/>
</dbReference>
<keyword evidence="12" id="KW-0325">Glycoprotein</keyword>
<feature type="binding site" evidence="14">
    <location>
        <position position="500"/>
    </location>
    <ligand>
        <name>ATP</name>
        <dbReference type="ChEBI" id="CHEBI:30616"/>
    </ligand>
</feature>
<keyword evidence="11" id="KW-1015">Disulfide bond</keyword>
<dbReference type="Gene3D" id="2.90.10.10">
    <property type="entry name" value="Bulb-type lectin domain"/>
    <property type="match status" value="1"/>
</dbReference>
<name>A0A2N9I733_FAGSY</name>
<dbReference type="GO" id="GO:0106310">
    <property type="term" value="F:protein serine kinase activity"/>
    <property type="evidence" value="ECO:0007669"/>
    <property type="project" value="RHEA"/>
</dbReference>
<evidence type="ECO:0000256" key="5">
    <source>
        <dbReference type="ARBA" id="ARBA00022729"/>
    </source>
</evidence>
<keyword evidence="6 13" id="KW-0547">Nucleotide-binding</keyword>
<dbReference type="PANTHER" id="PTHR47974">
    <property type="entry name" value="OS07G0415500 PROTEIN"/>
    <property type="match status" value="1"/>
</dbReference>